<dbReference type="RefSeq" id="WP_407665805.1">
    <property type="nucleotide sequence ID" value="NZ_AP022577.1"/>
</dbReference>
<dbReference type="InterPro" id="IPR016516">
    <property type="entry name" value="UCP07580"/>
</dbReference>
<protein>
    <recommendedName>
        <fullName evidence="4">Metal-dependent hydrolase</fullName>
    </recommendedName>
</protein>
<keyword evidence="3" id="KW-1185">Reference proteome</keyword>
<evidence type="ECO:0000313" key="2">
    <source>
        <dbReference type="EMBL" id="BBX82700.1"/>
    </source>
</evidence>
<accession>A0ABN5YLU7</accession>
<proteinExistence type="predicted"/>
<organism evidence="2 3">
    <name type="scientific">Mycolicibacterium aubagnense</name>
    <dbReference type="NCBI Taxonomy" id="319707"/>
    <lineage>
        <taxon>Bacteria</taxon>
        <taxon>Bacillati</taxon>
        <taxon>Actinomycetota</taxon>
        <taxon>Actinomycetes</taxon>
        <taxon>Mycobacteriales</taxon>
        <taxon>Mycobacteriaceae</taxon>
        <taxon>Mycolicibacterium</taxon>
    </lineage>
</organism>
<gene>
    <name evidence="2" type="ORF">MAUB_05730</name>
</gene>
<evidence type="ECO:0000313" key="3">
    <source>
        <dbReference type="Proteomes" id="UP000465609"/>
    </source>
</evidence>
<keyword evidence="1" id="KW-0472">Membrane</keyword>
<evidence type="ECO:0000256" key="1">
    <source>
        <dbReference type="SAM" id="Phobius"/>
    </source>
</evidence>
<keyword evidence="1" id="KW-1133">Transmembrane helix</keyword>
<keyword evidence="1" id="KW-0812">Transmembrane</keyword>
<name>A0ABN5YLU7_9MYCO</name>
<dbReference type="PANTHER" id="PTHR39456">
    <property type="entry name" value="METAL-DEPENDENT HYDROLASE"/>
    <property type="match status" value="1"/>
</dbReference>
<dbReference type="PANTHER" id="PTHR39456:SF1">
    <property type="entry name" value="METAL-DEPENDENT HYDROLASE"/>
    <property type="match status" value="1"/>
</dbReference>
<dbReference type="PIRSF" id="PIRSF007580">
    <property type="entry name" value="UCP07580"/>
    <property type="match status" value="1"/>
</dbReference>
<evidence type="ECO:0008006" key="4">
    <source>
        <dbReference type="Google" id="ProtNLM"/>
    </source>
</evidence>
<dbReference type="Pfam" id="PF10118">
    <property type="entry name" value="Metal_hydrol"/>
    <property type="match status" value="1"/>
</dbReference>
<feature type="transmembrane region" description="Helical" evidence="1">
    <location>
        <begin position="194"/>
        <end position="213"/>
    </location>
</feature>
<reference evidence="2 3" key="1">
    <citation type="journal article" date="2019" name="Emerg. Microbes Infect.">
        <title>Comprehensive subspecies identification of 175 nontuberculous mycobacteria species based on 7547 genomic profiles.</title>
        <authorList>
            <person name="Matsumoto Y."/>
            <person name="Kinjo T."/>
            <person name="Motooka D."/>
            <person name="Nabeya D."/>
            <person name="Jung N."/>
            <person name="Uechi K."/>
            <person name="Horii T."/>
            <person name="Iida T."/>
            <person name="Fujita J."/>
            <person name="Nakamura S."/>
        </authorList>
    </citation>
    <scope>NUCLEOTIDE SEQUENCE [LARGE SCALE GENOMIC DNA]</scope>
    <source>
        <strain evidence="2 3">JCM 15296</strain>
    </source>
</reference>
<sequence length="282" mass="32742">MTETSTRLVRARRIHFNYPDGGLQRHYVQGDLVMSHIVAYLSATFPEGEDFFVRSVRNYADQVTDPVLKEQVKGFIGQEVTHSREHVALNERLQQMGYPTRFNDRITRRSLQRDERIFSPITCLAMTAALEHFTAVFAETLLGDEDARALLGATEVRKMLLWHAYEESEHRAVAFDVYRAVGGTERRRIWTMRMVTFTFFGSVALFTTLSLLADRATYHPVRLIRSLWALRRSPFLKRSVRQRFRQYNKVGFHPNDVDNTDLLEHWKPELFGVDGQLAANMS</sequence>
<dbReference type="EMBL" id="AP022577">
    <property type="protein sequence ID" value="BBX82700.1"/>
    <property type="molecule type" value="Genomic_DNA"/>
</dbReference>
<dbReference type="Proteomes" id="UP000465609">
    <property type="component" value="Chromosome"/>
</dbReference>